<accession>A0ABV7XEK8</accession>
<keyword evidence="2" id="KW-1185">Reference proteome</keyword>
<evidence type="ECO:0000313" key="2">
    <source>
        <dbReference type="Proteomes" id="UP001595615"/>
    </source>
</evidence>
<proteinExistence type="predicted"/>
<comment type="caution">
    <text evidence="1">The sequence shown here is derived from an EMBL/GenBank/DDBJ whole genome shotgun (WGS) entry which is preliminary data.</text>
</comment>
<reference evidence="2" key="1">
    <citation type="journal article" date="2019" name="Int. J. Syst. Evol. Microbiol.">
        <title>The Global Catalogue of Microorganisms (GCM) 10K type strain sequencing project: providing services to taxonomists for standard genome sequencing and annotation.</title>
        <authorList>
            <consortium name="The Broad Institute Genomics Platform"/>
            <consortium name="The Broad Institute Genome Sequencing Center for Infectious Disease"/>
            <person name="Wu L."/>
            <person name="Ma J."/>
        </authorList>
    </citation>
    <scope>NUCLEOTIDE SEQUENCE [LARGE SCALE GENOMIC DNA]</scope>
    <source>
        <strain evidence="2">KCTC 42644</strain>
    </source>
</reference>
<dbReference type="EMBL" id="JBHRXV010000011">
    <property type="protein sequence ID" value="MFC3713709.1"/>
    <property type="molecule type" value="Genomic_DNA"/>
</dbReference>
<organism evidence="1 2">
    <name type="scientific">Sphingoaurantiacus capsulatus</name>
    <dbReference type="NCBI Taxonomy" id="1771310"/>
    <lineage>
        <taxon>Bacteria</taxon>
        <taxon>Pseudomonadati</taxon>
        <taxon>Pseudomonadota</taxon>
        <taxon>Alphaproteobacteria</taxon>
        <taxon>Sphingomonadales</taxon>
        <taxon>Sphingosinicellaceae</taxon>
        <taxon>Sphingoaurantiacus</taxon>
    </lineage>
</organism>
<dbReference type="Proteomes" id="UP001595615">
    <property type="component" value="Unassembled WGS sequence"/>
</dbReference>
<protein>
    <submittedName>
        <fullName evidence="1">Uncharacterized protein</fullName>
    </submittedName>
</protein>
<gene>
    <name evidence="1" type="ORF">ACFOMD_14110</name>
</gene>
<name>A0ABV7XEK8_9SPHN</name>
<dbReference type="RefSeq" id="WP_380862470.1">
    <property type="nucleotide sequence ID" value="NZ_JBHRXV010000011.1"/>
</dbReference>
<evidence type="ECO:0000313" key="1">
    <source>
        <dbReference type="EMBL" id="MFC3713709.1"/>
    </source>
</evidence>
<sequence>MLLAAVGAFSLIGDPLLRMLFASSSATDIVREVASPDGLASARVKITSGGLGTVHTVHVELSSHEGEKWAIYQAGDSDYRPSLRWIDRQTLELGLPCERFDFASNPDDWKRSASKARQLKVRFRYDDACSDR</sequence>